<dbReference type="AlphaFoldDB" id="A0A9N9JPC7"/>
<proteinExistence type="predicted"/>
<evidence type="ECO:0000313" key="1">
    <source>
        <dbReference type="EMBL" id="CAG8788203.1"/>
    </source>
</evidence>
<dbReference type="Proteomes" id="UP000789405">
    <property type="component" value="Unassembled WGS sequence"/>
</dbReference>
<gene>
    <name evidence="1" type="ORF">DERYTH_LOCUS20858</name>
</gene>
<dbReference type="EMBL" id="CAJVPY010025399">
    <property type="protein sequence ID" value="CAG8788203.1"/>
    <property type="molecule type" value="Genomic_DNA"/>
</dbReference>
<feature type="non-terminal residue" evidence="1">
    <location>
        <position position="1"/>
    </location>
</feature>
<protein>
    <submittedName>
        <fullName evidence="1">14656_t:CDS:1</fullName>
    </submittedName>
</protein>
<name>A0A9N9JPC7_9GLOM</name>
<keyword evidence="2" id="KW-1185">Reference proteome</keyword>
<accession>A0A9N9JPC7</accession>
<comment type="caution">
    <text evidence="1">The sequence shown here is derived from an EMBL/GenBank/DDBJ whole genome shotgun (WGS) entry which is preliminary data.</text>
</comment>
<reference evidence="1" key="1">
    <citation type="submission" date="2021-06" db="EMBL/GenBank/DDBJ databases">
        <authorList>
            <person name="Kallberg Y."/>
            <person name="Tangrot J."/>
            <person name="Rosling A."/>
        </authorList>
    </citation>
    <scope>NUCLEOTIDE SEQUENCE</scope>
    <source>
        <strain evidence="1">MA453B</strain>
    </source>
</reference>
<sequence>KIDNLNLLKQEFDLIKINILVREICTMLSINLDNDLLKIYHALLPNNNNIDNVTDQKEIIKSICNIFDIEHIQNNDYQNLINIKNFIKKIFINE</sequence>
<organism evidence="1 2">
    <name type="scientific">Dentiscutata erythropus</name>
    <dbReference type="NCBI Taxonomy" id="1348616"/>
    <lineage>
        <taxon>Eukaryota</taxon>
        <taxon>Fungi</taxon>
        <taxon>Fungi incertae sedis</taxon>
        <taxon>Mucoromycota</taxon>
        <taxon>Glomeromycotina</taxon>
        <taxon>Glomeromycetes</taxon>
        <taxon>Diversisporales</taxon>
        <taxon>Gigasporaceae</taxon>
        <taxon>Dentiscutata</taxon>
    </lineage>
</organism>
<evidence type="ECO:0000313" key="2">
    <source>
        <dbReference type="Proteomes" id="UP000789405"/>
    </source>
</evidence>